<dbReference type="RefSeq" id="WP_379878317.1">
    <property type="nucleotide sequence ID" value="NZ_JBHUIP010000016.1"/>
</dbReference>
<dbReference type="CDD" id="cd03214">
    <property type="entry name" value="ABC_Iron-Siderophores_B12_Hemin"/>
    <property type="match status" value="1"/>
</dbReference>
<keyword evidence="2 4" id="KW-0067">ATP-binding</keyword>
<dbReference type="PANTHER" id="PTHR42794:SF2">
    <property type="entry name" value="ABC TRANSPORTER ATP-BINDING PROTEIN"/>
    <property type="match status" value="1"/>
</dbReference>
<dbReference type="EMBL" id="JBHUIP010000016">
    <property type="protein sequence ID" value="MFD2265145.1"/>
    <property type="molecule type" value="Genomic_DNA"/>
</dbReference>
<keyword evidence="5" id="KW-1185">Reference proteome</keyword>
<dbReference type="Gene3D" id="3.40.50.300">
    <property type="entry name" value="P-loop containing nucleotide triphosphate hydrolases"/>
    <property type="match status" value="1"/>
</dbReference>
<dbReference type="GO" id="GO:0005524">
    <property type="term" value="F:ATP binding"/>
    <property type="evidence" value="ECO:0007669"/>
    <property type="project" value="UniProtKB-KW"/>
</dbReference>
<protein>
    <submittedName>
        <fullName evidence="4">ABC transporter ATP-binding protein</fullName>
    </submittedName>
</protein>
<dbReference type="InterPro" id="IPR003439">
    <property type="entry name" value="ABC_transporter-like_ATP-bd"/>
</dbReference>
<dbReference type="InterPro" id="IPR017871">
    <property type="entry name" value="ABC_transporter-like_CS"/>
</dbReference>
<reference evidence="5" key="1">
    <citation type="journal article" date="2019" name="Int. J. Syst. Evol. Microbiol.">
        <title>The Global Catalogue of Microorganisms (GCM) 10K type strain sequencing project: providing services to taxonomists for standard genome sequencing and annotation.</title>
        <authorList>
            <consortium name="The Broad Institute Genomics Platform"/>
            <consortium name="The Broad Institute Genome Sequencing Center for Infectious Disease"/>
            <person name="Wu L."/>
            <person name="Ma J."/>
        </authorList>
    </citation>
    <scope>NUCLEOTIDE SEQUENCE [LARGE SCALE GENOMIC DNA]</scope>
    <source>
        <strain evidence="5">CGMCC 1.19062</strain>
    </source>
</reference>
<keyword evidence="1" id="KW-0547">Nucleotide-binding</keyword>
<dbReference type="InterPro" id="IPR027417">
    <property type="entry name" value="P-loop_NTPase"/>
</dbReference>
<evidence type="ECO:0000313" key="4">
    <source>
        <dbReference type="EMBL" id="MFD2265145.1"/>
    </source>
</evidence>
<name>A0ABW5DWB4_9PROT</name>
<accession>A0ABW5DWB4</accession>
<dbReference type="InterPro" id="IPR003593">
    <property type="entry name" value="AAA+_ATPase"/>
</dbReference>
<evidence type="ECO:0000259" key="3">
    <source>
        <dbReference type="PROSITE" id="PS50893"/>
    </source>
</evidence>
<evidence type="ECO:0000256" key="2">
    <source>
        <dbReference type="ARBA" id="ARBA00022840"/>
    </source>
</evidence>
<sequence>MSALHVESLSVALGGRTIINSLTLPAIPSGAVTALVGPNAAGKSTLLRAIAGLIPSKGGLRWGEMDLQRASLADRAGQIAFMPQALPAGVQLRVLETVVSALMAAPSGQRPRSSALAREQALAILQRLDIEGLALISLDTLSGGQRQMVGLAQAIVRNPRLLLLDEPTSALDLRHQTRVMSIARDMADKGAAVVAVLHDLALAARWADRILVLNGGHLKSAGSPEQAITPAMLAEVYGVSARVEPCSMGRLQVLVDATVEKVTSR</sequence>
<dbReference type="PANTHER" id="PTHR42794">
    <property type="entry name" value="HEMIN IMPORT ATP-BINDING PROTEIN HMUV"/>
    <property type="match status" value="1"/>
</dbReference>
<evidence type="ECO:0000256" key="1">
    <source>
        <dbReference type="ARBA" id="ARBA00022741"/>
    </source>
</evidence>
<proteinExistence type="predicted"/>
<organism evidence="4 5">
    <name type="scientific">Lacibacterium aquatile</name>
    <dbReference type="NCBI Taxonomy" id="1168082"/>
    <lineage>
        <taxon>Bacteria</taxon>
        <taxon>Pseudomonadati</taxon>
        <taxon>Pseudomonadota</taxon>
        <taxon>Alphaproteobacteria</taxon>
        <taxon>Rhodospirillales</taxon>
        <taxon>Rhodospirillaceae</taxon>
    </lineage>
</organism>
<dbReference type="SMART" id="SM00382">
    <property type="entry name" value="AAA"/>
    <property type="match status" value="1"/>
</dbReference>
<dbReference type="PROSITE" id="PS50893">
    <property type="entry name" value="ABC_TRANSPORTER_2"/>
    <property type="match status" value="1"/>
</dbReference>
<dbReference type="Proteomes" id="UP001597295">
    <property type="component" value="Unassembled WGS sequence"/>
</dbReference>
<feature type="domain" description="ABC transporter" evidence="3">
    <location>
        <begin position="4"/>
        <end position="240"/>
    </location>
</feature>
<comment type="caution">
    <text evidence="4">The sequence shown here is derived from an EMBL/GenBank/DDBJ whole genome shotgun (WGS) entry which is preliminary data.</text>
</comment>
<dbReference type="PROSITE" id="PS00211">
    <property type="entry name" value="ABC_TRANSPORTER_1"/>
    <property type="match status" value="1"/>
</dbReference>
<evidence type="ECO:0000313" key="5">
    <source>
        <dbReference type="Proteomes" id="UP001597295"/>
    </source>
</evidence>
<dbReference type="Pfam" id="PF00005">
    <property type="entry name" value="ABC_tran"/>
    <property type="match status" value="1"/>
</dbReference>
<gene>
    <name evidence="4" type="ORF">ACFSM5_19740</name>
</gene>
<dbReference type="SUPFAM" id="SSF52540">
    <property type="entry name" value="P-loop containing nucleoside triphosphate hydrolases"/>
    <property type="match status" value="1"/>
</dbReference>